<dbReference type="Proteomes" id="UP001147752">
    <property type="component" value="Unassembled WGS sequence"/>
</dbReference>
<dbReference type="RefSeq" id="XP_056579151.1">
    <property type="nucleotide sequence ID" value="XM_056722901.1"/>
</dbReference>
<evidence type="ECO:0000259" key="2">
    <source>
        <dbReference type="Pfam" id="PF00561"/>
    </source>
</evidence>
<dbReference type="Gene3D" id="3.40.50.1820">
    <property type="entry name" value="alpha/beta hydrolase"/>
    <property type="match status" value="1"/>
</dbReference>
<dbReference type="Pfam" id="PF00561">
    <property type="entry name" value="Abhydrolase_1"/>
    <property type="match status" value="1"/>
</dbReference>
<accession>A0A9W9VB75</accession>
<dbReference type="GeneID" id="81462084"/>
<dbReference type="InterPro" id="IPR050228">
    <property type="entry name" value="Carboxylesterase_BioH"/>
</dbReference>
<dbReference type="AlphaFoldDB" id="A0A9W9VB75"/>
<sequence>MYFPLNIFILHMILAGYANALPNFTQPLANYKWPSQFVRTNQANIQVLVQGTGPTVVLLPSYGRDGGDDYNYFTNQLVSARYLVLRPHPRGTFESTSPMINVSLADLAADIAAVIDNLGGGKAVVIGHAFGTFLAQVTSVIYPEKIPAIVVAAPGGIDLPTGVAQLPFVAGNTSLPLSKRLEALYVWHEGRYPDVLAMEYTAVKKYGSLKRYWASGDNTQVLESSRGSQWNVSSTRYPERATSVVIADAAHALFPEQPRAIVEVVLPWLKQQSSKL</sequence>
<protein>
    <submittedName>
        <fullName evidence="3">Alpha/beta fold family hydrolase</fullName>
    </submittedName>
</protein>
<feature type="chain" id="PRO_5040984289" evidence="1">
    <location>
        <begin position="21"/>
        <end position="276"/>
    </location>
</feature>
<dbReference type="GO" id="GO:0072330">
    <property type="term" value="P:monocarboxylic acid biosynthetic process"/>
    <property type="evidence" value="ECO:0007669"/>
    <property type="project" value="UniProtKB-ARBA"/>
</dbReference>
<feature type="domain" description="AB hydrolase-1" evidence="2">
    <location>
        <begin position="54"/>
        <end position="168"/>
    </location>
</feature>
<dbReference type="InterPro" id="IPR029058">
    <property type="entry name" value="AB_hydrolase_fold"/>
</dbReference>
<gene>
    <name evidence="3" type="ORF">N7517_005171</name>
</gene>
<dbReference type="SUPFAM" id="SSF53474">
    <property type="entry name" value="alpha/beta-Hydrolases"/>
    <property type="match status" value="1"/>
</dbReference>
<reference evidence="3" key="1">
    <citation type="submission" date="2022-12" db="EMBL/GenBank/DDBJ databases">
        <authorList>
            <person name="Petersen C."/>
        </authorList>
    </citation>
    <scope>NUCLEOTIDE SEQUENCE</scope>
    <source>
        <strain evidence="3">IBT 3081</strain>
    </source>
</reference>
<organism evidence="3 4">
    <name type="scientific">Penicillium concentricum</name>
    <dbReference type="NCBI Taxonomy" id="293559"/>
    <lineage>
        <taxon>Eukaryota</taxon>
        <taxon>Fungi</taxon>
        <taxon>Dikarya</taxon>
        <taxon>Ascomycota</taxon>
        <taxon>Pezizomycotina</taxon>
        <taxon>Eurotiomycetes</taxon>
        <taxon>Eurotiomycetidae</taxon>
        <taxon>Eurotiales</taxon>
        <taxon>Aspergillaceae</taxon>
        <taxon>Penicillium</taxon>
    </lineage>
</organism>
<dbReference type="EMBL" id="JAPZBT010000002">
    <property type="protein sequence ID" value="KAJ5373165.1"/>
    <property type="molecule type" value="Genomic_DNA"/>
</dbReference>
<evidence type="ECO:0000256" key="1">
    <source>
        <dbReference type="SAM" id="SignalP"/>
    </source>
</evidence>
<dbReference type="OrthoDB" id="408373at2759"/>
<reference evidence="3" key="2">
    <citation type="journal article" date="2023" name="IMA Fungus">
        <title>Comparative genomic study of the Penicillium genus elucidates a diverse pangenome and 15 lateral gene transfer events.</title>
        <authorList>
            <person name="Petersen C."/>
            <person name="Sorensen T."/>
            <person name="Nielsen M.R."/>
            <person name="Sondergaard T.E."/>
            <person name="Sorensen J.L."/>
            <person name="Fitzpatrick D.A."/>
            <person name="Frisvad J.C."/>
            <person name="Nielsen K.L."/>
        </authorList>
    </citation>
    <scope>NUCLEOTIDE SEQUENCE</scope>
    <source>
        <strain evidence="3">IBT 3081</strain>
    </source>
</reference>
<feature type="signal peptide" evidence="1">
    <location>
        <begin position="1"/>
        <end position="20"/>
    </location>
</feature>
<evidence type="ECO:0000313" key="3">
    <source>
        <dbReference type="EMBL" id="KAJ5373165.1"/>
    </source>
</evidence>
<dbReference type="PANTHER" id="PTHR43194:SF5">
    <property type="entry name" value="PIMELOYL-[ACYL-CARRIER PROTEIN] METHYL ESTER ESTERASE"/>
    <property type="match status" value="1"/>
</dbReference>
<keyword evidence="4" id="KW-1185">Reference proteome</keyword>
<dbReference type="InterPro" id="IPR000073">
    <property type="entry name" value="AB_hydrolase_1"/>
</dbReference>
<dbReference type="GO" id="GO:0017000">
    <property type="term" value="P:antibiotic biosynthetic process"/>
    <property type="evidence" value="ECO:0007669"/>
    <property type="project" value="UniProtKB-ARBA"/>
</dbReference>
<dbReference type="PANTHER" id="PTHR43194">
    <property type="entry name" value="HYDROLASE ALPHA/BETA FOLD FAMILY"/>
    <property type="match status" value="1"/>
</dbReference>
<comment type="caution">
    <text evidence="3">The sequence shown here is derived from an EMBL/GenBank/DDBJ whole genome shotgun (WGS) entry which is preliminary data.</text>
</comment>
<proteinExistence type="predicted"/>
<keyword evidence="3" id="KW-0378">Hydrolase</keyword>
<keyword evidence="1" id="KW-0732">Signal</keyword>
<name>A0A9W9VB75_9EURO</name>
<evidence type="ECO:0000313" key="4">
    <source>
        <dbReference type="Proteomes" id="UP001147752"/>
    </source>
</evidence>
<dbReference type="GO" id="GO:0016787">
    <property type="term" value="F:hydrolase activity"/>
    <property type="evidence" value="ECO:0007669"/>
    <property type="project" value="UniProtKB-KW"/>
</dbReference>